<comment type="caution">
    <text evidence="7">The sequence shown here is derived from an EMBL/GenBank/DDBJ whole genome shotgun (WGS) entry which is preliminary data.</text>
</comment>
<dbReference type="Gene3D" id="1.10.510.10">
    <property type="entry name" value="Transferase(Phosphotransferase) domain 1"/>
    <property type="match status" value="1"/>
</dbReference>
<keyword evidence="1" id="KW-0808">Transferase</keyword>
<accession>A0ABR1FRZ2</accession>
<evidence type="ECO:0000256" key="2">
    <source>
        <dbReference type="ARBA" id="ARBA00022741"/>
    </source>
</evidence>
<organism evidence="7 8">
    <name type="scientific">Aureococcus anophagefferens</name>
    <name type="common">Harmful bloom alga</name>
    <dbReference type="NCBI Taxonomy" id="44056"/>
    <lineage>
        <taxon>Eukaryota</taxon>
        <taxon>Sar</taxon>
        <taxon>Stramenopiles</taxon>
        <taxon>Ochrophyta</taxon>
        <taxon>Pelagophyceae</taxon>
        <taxon>Pelagomonadales</taxon>
        <taxon>Pelagomonadaceae</taxon>
        <taxon>Aureococcus</taxon>
    </lineage>
</organism>
<evidence type="ECO:0000259" key="6">
    <source>
        <dbReference type="PROSITE" id="PS50011"/>
    </source>
</evidence>
<dbReference type="PANTHER" id="PTHR48016">
    <property type="entry name" value="MAP KINASE KINASE KINASE SSK2-RELATED-RELATED"/>
    <property type="match status" value="1"/>
</dbReference>
<keyword evidence="8" id="KW-1185">Reference proteome</keyword>
<gene>
    <name evidence="7" type="ORF">SO694_00091068</name>
</gene>
<proteinExistence type="predicted"/>
<evidence type="ECO:0000256" key="4">
    <source>
        <dbReference type="ARBA" id="ARBA00022840"/>
    </source>
</evidence>
<dbReference type="InterPro" id="IPR011009">
    <property type="entry name" value="Kinase-like_dom_sf"/>
</dbReference>
<evidence type="ECO:0000256" key="1">
    <source>
        <dbReference type="ARBA" id="ARBA00022679"/>
    </source>
</evidence>
<dbReference type="PROSITE" id="PS00108">
    <property type="entry name" value="PROTEIN_KINASE_ST"/>
    <property type="match status" value="1"/>
</dbReference>
<dbReference type="CDD" id="cd06606">
    <property type="entry name" value="STKc_MAPKKK"/>
    <property type="match status" value="1"/>
</dbReference>
<name>A0ABR1FRZ2_AURAN</name>
<evidence type="ECO:0000313" key="8">
    <source>
        <dbReference type="Proteomes" id="UP001363151"/>
    </source>
</evidence>
<feature type="compositionally biased region" description="Pro residues" evidence="5">
    <location>
        <begin position="135"/>
        <end position="147"/>
    </location>
</feature>
<keyword evidence="2" id="KW-0547">Nucleotide-binding</keyword>
<dbReference type="InterPro" id="IPR050538">
    <property type="entry name" value="MAP_kinase_kinase_kinase"/>
</dbReference>
<feature type="region of interest" description="Disordered" evidence="5">
    <location>
        <begin position="120"/>
        <end position="152"/>
    </location>
</feature>
<dbReference type="InterPro" id="IPR000719">
    <property type="entry name" value="Prot_kinase_dom"/>
</dbReference>
<feature type="domain" description="Protein kinase" evidence="6">
    <location>
        <begin position="160"/>
        <end position="436"/>
    </location>
</feature>
<evidence type="ECO:0000313" key="7">
    <source>
        <dbReference type="EMBL" id="KAK7237081.1"/>
    </source>
</evidence>
<keyword evidence="3 7" id="KW-0418">Kinase</keyword>
<dbReference type="SMART" id="SM00220">
    <property type="entry name" value="S_TKc"/>
    <property type="match status" value="1"/>
</dbReference>
<dbReference type="PROSITE" id="PS50011">
    <property type="entry name" value="PROTEIN_KINASE_DOM"/>
    <property type="match status" value="1"/>
</dbReference>
<keyword evidence="4" id="KW-0067">ATP-binding</keyword>
<dbReference type="Pfam" id="PF00069">
    <property type="entry name" value="Pkinase"/>
    <property type="match status" value="1"/>
</dbReference>
<dbReference type="EMBL" id="JBBJCI010000255">
    <property type="protein sequence ID" value="KAK7237081.1"/>
    <property type="molecule type" value="Genomic_DNA"/>
</dbReference>
<evidence type="ECO:0000256" key="3">
    <source>
        <dbReference type="ARBA" id="ARBA00022777"/>
    </source>
</evidence>
<dbReference type="SUPFAM" id="SSF56112">
    <property type="entry name" value="Protein kinase-like (PK-like)"/>
    <property type="match status" value="1"/>
</dbReference>
<protein>
    <submittedName>
        <fullName evidence="7">MAP kinase kinase kinase</fullName>
    </submittedName>
</protein>
<dbReference type="InterPro" id="IPR008271">
    <property type="entry name" value="Ser/Thr_kinase_AS"/>
</dbReference>
<reference evidence="7 8" key="1">
    <citation type="submission" date="2024-03" db="EMBL/GenBank/DDBJ databases">
        <title>Aureococcus anophagefferens CCMP1851 and Kratosvirus quantuckense: Draft genome of a second virus-susceptible host strain in the model system.</title>
        <authorList>
            <person name="Chase E."/>
            <person name="Truchon A.R."/>
            <person name="Schepens W."/>
            <person name="Wilhelm S.W."/>
        </authorList>
    </citation>
    <scope>NUCLEOTIDE SEQUENCE [LARGE SCALE GENOMIC DNA]</scope>
    <source>
        <strain evidence="7 8">CCMP1851</strain>
    </source>
</reference>
<dbReference type="GO" id="GO:0016301">
    <property type="term" value="F:kinase activity"/>
    <property type="evidence" value="ECO:0007669"/>
    <property type="project" value="UniProtKB-KW"/>
</dbReference>
<evidence type="ECO:0000256" key="5">
    <source>
        <dbReference type="SAM" id="MobiDB-lite"/>
    </source>
</evidence>
<dbReference type="PANTHER" id="PTHR48016:SF56">
    <property type="entry name" value="MAPKK KINASE"/>
    <property type="match status" value="1"/>
</dbReference>
<sequence>MGGGASKPAAMKKIQELQSMDEDTAVAVLEAAEIAAPDAKAVVRRLRRLDGAALDATTTKLLVKGLAPGTQEALIALIMPSDKRPKEGPLPLAAMFAEMLDDKEASGDLCNVATLEASHGFPTYPPPAPDDRPPPPEPAASPGPPRRCSPLPETIGVSRWKLGKLIGSGSYAASYGQVFQGLDLETGALIAVKTLLLPVRHDGDDEPSDSLKKHLEETHREIAILSTLKHDNIVKYLGSEIDEPEAKIHIFQEWVPGGTLAANVKAFGGTFDDAITRRYLRHVLNGLVFLHAQRVVHRDIKGENVLISDTGVAKLADFGASKRLGEEGTLMQTGSLRGTPFFMAPEQMTGKAVGRKCDVWAVGGLALLCATGDPPWKTKNFKTPYALMIAVCRSSDGPPVDGYDLSPELLDFIGRCFTRDAERRPSADDILRHAFLASLGDSASAPSLAAPAPLPPTPGKKPDFLQRLKARLSSP</sequence>
<dbReference type="Proteomes" id="UP001363151">
    <property type="component" value="Unassembled WGS sequence"/>
</dbReference>